<keyword evidence="2" id="KW-0732">Signal</keyword>
<evidence type="ECO:0000256" key="1">
    <source>
        <dbReference type="SAM" id="MobiDB-lite"/>
    </source>
</evidence>
<dbReference type="Gene3D" id="1.25.40.10">
    <property type="entry name" value="Tetratricopeptide repeat domain"/>
    <property type="match status" value="3"/>
</dbReference>
<feature type="chain" id="PRO_5018304499" description="Tetratricopeptide repeat protein" evidence="2">
    <location>
        <begin position="28"/>
        <end position="607"/>
    </location>
</feature>
<dbReference type="SMART" id="SM00028">
    <property type="entry name" value="TPR"/>
    <property type="match status" value="6"/>
</dbReference>
<dbReference type="PANTHER" id="PTHR12558:SF13">
    <property type="entry name" value="CELL DIVISION CYCLE PROTEIN 27 HOMOLOG"/>
    <property type="match status" value="1"/>
</dbReference>
<dbReference type="SUPFAM" id="SSF48452">
    <property type="entry name" value="TPR-like"/>
    <property type="match status" value="2"/>
</dbReference>
<dbReference type="InterPro" id="IPR011990">
    <property type="entry name" value="TPR-like_helical_dom_sf"/>
</dbReference>
<name>A0A3N7JWS8_9BURK</name>
<dbReference type="Proteomes" id="UP000267464">
    <property type="component" value="Unassembled WGS sequence"/>
</dbReference>
<evidence type="ECO:0000313" key="3">
    <source>
        <dbReference type="EMBL" id="RQP23325.1"/>
    </source>
</evidence>
<organism evidence="3 4">
    <name type="scientific">Piscinibacter terrae</name>
    <dbReference type="NCBI Taxonomy" id="2496871"/>
    <lineage>
        <taxon>Bacteria</taxon>
        <taxon>Pseudomonadati</taxon>
        <taxon>Pseudomonadota</taxon>
        <taxon>Betaproteobacteria</taxon>
        <taxon>Burkholderiales</taxon>
        <taxon>Sphaerotilaceae</taxon>
        <taxon>Piscinibacter</taxon>
    </lineage>
</organism>
<feature type="compositionally biased region" description="Low complexity" evidence="1">
    <location>
        <begin position="317"/>
        <end position="332"/>
    </location>
</feature>
<reference evidence="3 4" key="2">
    <citation type="submission" date="2018-12" db="EMBL/GenBank/DDBJ databases">
        <title>Rhizobacter gummiphilus sp. nov., a rubber-degrading bacterium isolated from the soil of a botanical garden in Japan.</title>
        <authorList>
            <person name="Shunsuke S.S."/>
        </authorList>
    </citation>
    <scope>NUCLEOTIDE SEQUENCE [LARGE SCALE GENOMIC DNA]</scope>
    <source>
        <strain evidence="3 4">S-16</strain>
    </source>
</reference>
<dbReference type="OrthoDB" id="9766710at2"/>
<proteinExistence type="predicted"/>
<dbReference type="EMBL" id="QUSW01000005">
    <property type="protein sequence ID" value="RQP23325.1"/>
    <property type="molecule type" value="Genomic_DNA"/>
</dbReference>
<evidence type="ECO:0000256" key="2">
    <source>
        <dbReference type="SAM" id="SignalP"/>
    </source>
</evidence>
<dbReference type="InterPro" id="IPR019734">
    <property type="entry name" value="TPR_rpt"/>
</dbReference>
<evidence type="ECO:0000313" key="4">
    <source>
        <dbReference type="Proteomes" id="UP000267464"/>
    </source>
</evidence>
<reference evidence="3 4" key="1">
    <citation type="submission" date="2018-08" db="EMBL/GenBank/DDBJ databases">
        <authorList>
            <person name="Khan S.A."/>
            <person name="Jeon C.O."/>
            <person name="Chun B.H."/>
            <person name="Jeong S.E."/>
        </authorList>
    </citation>
    <scope>NUCLEOTIDE SEQUENCE [LARGE SCALE GENOMIC DNA]</scope>
    <source>
        <strain evidence="3 4">S-16</strain>
    </source>
</reference>
<sequence>MPARFPTRLRALALAACATLASHAAFAQDDLLVRSRLDRQLFLQVLIGEIELREGEVGTAYEVMLEAAKRSKEEQIFKRTVDIALQAGAGEQALAAAKTWREEMPQSLDAHRYVIQILVALNRPADTADTLSSLIKITPEAERPSIIMNMPRFFSRVADRKATVALMEKVTQPYAEQASTKAAVNVAIGHAWFMAEDTGKALEYARRAHEQDPASEGAALFALEMLPGVAPAEELVVDHLKVKPTSDGIRQVYARILSASQRFADAAVQLEQVTQHQPQVAGPYLTLGALYLELKQSKQATDALVKYLEVAQAAPVKAPAKAETKPATPTKPQGDDDDDDDDASPASAAADQGVTQAWLMLAQAAEQQGDFKSAEIWLAKVDNPQRALEVVARRASLLARQGKIKEARDLIHRSPERSQDDARAKLLAEAQVLRDVKRWSDANSVLASANKKFPNDVDLLYEQSMMAEKLNKLDEMEKLLRKVIEIKPDHHHAYNALGYSLAERNTRLPEAKALIQKALEIAPGEPFITDSMGWVEYRSGNRAEAIRLLRGAYRSRPDPEIGAHLGEVLWINGERDEAKRVWREARAKDSANDVLRETLARLRVGDL</sequence>
<accession>A0A3N7JWS8</accession>
<gene>
    <name evidence="3" type="ORF">DZC73_19700</name>
</gene>
<dbReference type="AlphaFoldDB" id="A0A3N7JWS8"/>
<dbReference type="PANTHER" id="PTHR12558">
    <property type="entry name" value="CELL DIVISION CYCLE 16,23,27"/>
    <property type="match status" value="1"/>
</dbReference>
<comment type="caution">
    <text evidence="3">The sequence shown here is derived from an EMBL/GenBank/DDBJ whole genome shotgun (WGS) entry which is preliminary data.</text>
</comment>
<feature type="region of interest" description="Disordered" evidence="1">
    <location>
        <begin position="317"/>
        <end position="350"/>
    </location>
</feature>
<protein>
    <recommendedName>
        <fullName evidence="5">Tetratricopeptide repeat protein</fullName>
    </recommendedName>
</protein>
<dbReference type="RefSeq" id="WP_124542076.1">
    <property type="nucleotide sequence ID" value="NZ_QUSW01000005.1"/>
</dbReference>
<dbReference type="Pfam" id="PF13181">
    <property type="entry name" value="TPR_8"/>
    <property type="match status" value="2"/>
</dbReference>
<feature type="signal peptide" evidence="2">
    <location>
        <begin position="1"/>
        <end position="27"/>
    </location>
</feature>
<evidence type="ECO:0008006" key="5">
    <source>
        <dbReference type="Google" id="ProtNLM"/>
    </source>
</evidence>
<keyword evidence="4" id="KW-1185">Reference proteome</keyword>